<dbReference type="GO" id="GO:0003677">
    <property type="term" value="F:DNA binding"/>
    <property type="evidence" value="ECO:0007669"/>
    <property type="project" value="InterPro"/>
</dbReference>
<dbReference type="InterPro" id="IPR014284">
    <property type="entry name" value="RNA_pol_sigma-70_dom"/>
</dbReference>
<dbReference type="Proteomes" id="UP000198757">
    <property type="component" value="Unassembled WGS sequence"/>
</dbReference>
<evidence type="ECO:0000259" key="6">
    <source>
        <dbReference type="Pfam" id="PF08281"/>
    </source>
</evidence>
<dbReference type="SUPFAM" id="SSF88946">
    <property type="entry name" value="Sigma2 domain of RNA polymerase sigma factors"/>
    <property type="match status" value="1"/>
</dbReference>
<feature type="domain" description="RNA polymerase sigma factor 70 region 4 type 2" evidence="6">
    <location>
        <begin position="125"/>
        <end position="172"/>
    </location>
</feature>
<evidence type="ECO:0000256" key="4">
    <source>
        <dbReference type="ARBA" id="ARBA00023163"/>
    </source>
</evidence>
<dbReference type="Pfam" id="PF04542">
    <property type="entry name" value="Sigma70_r2"/>
    <property type="match status" value="1"/>
</dbReference>
<proteinExistence type="inferred from homology"/>
<accession>A0A1G6S7C1</accession>
<dbReference type="InterPro" id="IPR013325">
    <property type="entry name" value="RNA_pol_sigma_r2"/>
</dbReference>
<gene>
    <name evidence="7" type="ORF">SAMN04487894_106118</name>
</gene>
<dbReference type="InterPro" id="IPR007627">
    <property type="entry name" value="RNA_pol_sigma70_r2"/>
</dbReference>
<organism evidence="7 8">
    <name type="scientific">Niabella drilacis (strain DSM 25811 / CCM 8410 / CCUG 62505 / LMG 26954 / E90)</name>
    <dbReference type="NCBI Taxonomy" id="1285928"/>
    <lineage>
        <taxon>Bacteria</taxon>
        <taxon>Pseudomonadati</taxon>
        <taxon>Bacteroidota</taxon>
        <taxon>Chitinophagia</taxon>
        <taxon>Chitinophagales</taxon>
        <taxon>Chitinophagaceae</taxon>
        <taxon>Niabella</taxon>
    </lineage>
</organism>
<evidence type="ECO:0000256" key="1">
    <source>
        <dbReference type="ARBA" id="ARBA00010641"/>
    </source>
</evidence>
<dbReference type="PANTHER" id="PTHR43133:SF46">
    <property type="entry name" value="RNA POLYMERASE SIGMA-70 FACTOR ECF SUBFAMILY"/>
    <property type="match status" value="1"/>
</dbReference>
<keyword evidence="2" id="KW-0805">Transcription regulation</keyword>
<dbReference type="Gene3D" id="1.10.10.10">
    <property type="entry name" value="Winged helix-like DNA-binding domain superfamily/Winged helix DNA-binding domain"/>
    <property type="match status" value="1"/>
</dbReference>
<dbReference type="GO" id="GO:0016987">
    <property type="term" value="F:sigma factor activity"/>
    <property type="evidence" value="ECO:0007669"/>
    <property type="project" value="UniProtKB-KW"/>
</dbReference>
<comment type="similarity">
    <text evidence="1">Belongs to the sigma-70 factor family. ECF subfamily.</text>
</comment>
<feature type="domain" description="RNA polymerase sigma-70 region 2" evidence="5">
    <location>
        <begin position="25"/>
        <end position="88"/>
    </location>
</feature>
<dbReference type="InterPro" id="IPR036388">
    <property type="entry name" value="WH-like_DNA-bd_sf"/>
</dbReference>
<dbReference type="InterPro" id="IPR013324">
    <property type="entry name" value="RNA_pol_sigma_r3/r4-like"/>
</dbReference>
<dbReference type="OrthoDB" id="659361at2"/>
<keyword evidence="3" id="KW-0731">Sigma factor</keyword>
<evidence type="ECO:0000313" key="7">
    <source>
        <dbReference type="EMBL" id="SDD12581.1"/>
    </source>
</evidence>
<evidence type="ECO:0000259" key="5">
    <source>
        <dbReference type="Pfam" id="PF04542"/>
    </source>
</evidence>
<name>A0A1G6S7C1_NIADE</name>
<keyword evidence="4" id="KW-0804">Transcription</keyword>
<dbReference type="InterPro" id="IPR014327">
    <property type="entry name" value="RNA_pol_sigma70_bacteroid"/>
</dbReference>
<dbReference type="Pfam" id="PF08281">
    <property type="entry name" value="Sigma70_r4_2"/>
    <property type="match status" value="1"/>
</dbReference>
<dbReference type="GO" id="GO:0006352">
    <property type="term" value="P:DNA-templated transcription initiation"/>
    <property type="evidence" value="ECO:0007669"/>
    <property type="project" value="InterPro"/>
</dbReference>
<evidence type="ECO:0000256" key="3">
    <source>
        <dbReference type="ARBA" id="ARBA00023082"/>
    </source>
</evidence>
<evidence type="ECO:0000313" key="8">
    <source>
        <dbReference type="Proteomes" id="UP000198757"/>
    </source>
</evidence>
<protein>
    <submittedName>
        <fullName evidence="7">RNA polymerase sigma-70 factor, ECF subfamily</fullName>
    </submittedName>
</protein>
<dbReference type="RefSeq" id="WP_090390445.1">
    <property type="nucleotide sequence ID" value="NZ_FMZO01000006.1"/>
</dbReference>
<evidence type="ECO:0000256" key="2">
    <source>
        <dbReference type="ARBA" id="ARBA00023015"/>
    </source>
</evidence>
<reference evidence="8" key="1">
    <citation type="submission" date="2016-10" db="EMBL/GenBank/DDBJ databases">
        <authorList>
            <person name="Varghese N."/>
            <person name="Submissions S."/>
        </authorList>
    </citation>
    <scope>NUCLEOTIDE SEQUENCE [LARGE SCALE GENOMIC DNA]</scope>
    <source>
        <strain evidence="8">DSM 25811 / CCM 8410 / LMG 26954 / E90</strain>
    </source>
</reference>
<dbReference type="NCBIfam" id="TIGR02985">
    <property type="entry name" value="Sig70_bacteroi1"/>
    <property type="match status" value="1"/>
</dbReference>
<dbReference type="EMBL" id="FMZO01000006">
    <property type="protein sequence ID" value="SDD12581.1"/>
    <property type="molecule type" value="Genomic_DNA"/>
</dbReference>
<keyword evidence="8" id="KW-1185">Reference proteome</keyword>
<dbReference type="SUPFAM" id="SSF88659">
    <property type="entry name" value="Sigma3 and sigma4 domains of RNA polymerase sigma factors"/>
    <property type="match status" value="1"/>
</dbReference>
<dbReference type="InterPro" id="IPR013249">
    <property type="entry name" value="RNA_pol_sigma70_r4_t2"/>
</dbReference>
<dbReference type="InterPro" id="IPR039425">
    <property type="entry name" value="RNA_pol_sigma-70-like"/>
</dbReference>
<dbReference type="STRING" id="1285928.SAMN04487894_106118"/>
<dbReference type="PANTHER" id="PTHR43133">
    <property type="entry name" value="RNA POLYMERASE ECF-TYPE SIGMA FACTO"/>
    <property type="match status" value="1"/>
</dbReference>
<dbReference type="AlphaFoldDB" id="A0A1G6S7C1"/>
<dbReference type="NCBIfam" id="TIGR02937">
    <property type="entry name" value="sigma70-ECF"/>
    <property type="match status" value="1"/>
</dbReference>
<dbReference type="Gene3D" id="1.10.1740.10">
    <property type="match status" value="1"/>
</dbReference>
<sequence length="198" mass="22857">MHATSLHFLFLQISQGHKEAFDQLFYRYYERLVDFAMQYVKQPEPAEELVSSLFVNIWRKRDQLAAVRSPQVYLFVATRNGCLNYLRRPAKQAQPLPHHPESLSRDTGNTLDTEYKELEAIVRIAVEKLPEQRRVIFRLIKEEGMKAKDVAAILSLSVRTVENQLYKALKSLAAAVSGYLGYHPQGKPLKGKTFLLFF</sequence>